<dbReference type="Gene3D" id="3.60.10.10">
    <property type="entry name" value="Endonuclease/exonuclease/phosphatase"/>
    <property type="match status" value="1"/>
</dbReference>
<reference evidence="1" key="1">
    <citation type="submission" date="2020-04" db="EMBL/GenBank/DDBJ databases">
        <authorList>
            <person name="Alioto T."/>
            <person name="Alioto T."/>
            <person name="Gomez Garrido J."/>
        </authorList>
    </citation>
    <scope>NUCLEOTIDE SEQUENCE</scope>
    <source>
        <strain evidence="1">A484AB</strain>
    </source>
</reference>
<organism evidence="1 2">
    <name type="scientific">Paramuricea clavata</name>
    <name type="common">Red gorgonian</name>
    <name type="synonym">Violescent sea-whip</name>
    <dbReference type="NCBI Taxonomy" id="317549"/>
    <lineage>
        <taxon>Eukaryota</taxon>
        <taxon>Metazoa</taxon>
        <taxon>Cnidaria</taxon>
        <taxon>Anthozoa</taxon>
        <taxon>Octocorallia</taxon>
        <taxon>Malacalcyonacea</taxon>
        <taxon>Plexauridae</taxon>
        <taxon>Paramuricea</taxon>
    </lineage>
</organism>
<dbReference type="CDD" id="cd01650">
    <property type="entry name" value="RT_nLTR_like"/>
    <property type="match status" value="1"/>
</dbReference>
<dbReference type="SUPFAM" id="SSF56219">
    <property type="entry name" value="DNase I-like"/>
    <property type="match status" value="1"/>
</dbReference>
<proteinExistence type="predicted"/>
<protein>
    <submittedName>
        <fullName evidence="1">Uncharacterized protein</fullName>
    </submittedName>
</protein>
<evidence type="ECO:0000313" key="2">
    <source>
        <dbReference type="Proteomes" id="UP001152795"/>
    </source>
</evidence>
<dbReference type="PROSITE" id="PS50878">
    <property type="entry name" value="RT_POL"/>
    <property type="match status" value="1"/>
</dbReference>
<dbReference type="PANTHER" id="PTHR47510:SF3">
    <property type="entry name" value="ENDO_EXONUCLEASE_PHOSPHATASE DOMAIN-CONTAINING PROTEIN"/>
    <property type="match status" value="1"/>
</dbReference>
<gene>
    <name evidence="1" type="ORF">PACLA_8A073845</name>
</gene>
<dbReference type="Proteomes" id="UP001152795">
    <property type="component" value="Unassembled WGS sequence"/>
</dbReference>
<dbReference type="PANTHER" id="PTHR47510">
    <property type="entry name" value="REVERSE TRANSCRIPTASE DOMAIN-CONTAINING PROTEIN"/>
    <property type="match status" value="1"/>
</dbReference>
<dbReference type="EMBL" id="CACRXK020022454">
    <property type="protein sequence ID" value="CAB4036825.1"/>
    <property type="molecule type" value="Genomic_DNA"/>
</dbReference>
<sequence>MLSTAKWLESLESLLSQLNVAWDGMLILTGDMNIDMLQAENSLTKQYQCILDVFGLHQVIEKPTRVTKSSKTLIDHLITNFPQRIANTGIIPCSIVSDHDGIYASINVQVPRFEARHKYIRDIKFLNESLFIEDFSTLPLSVIAYSDDPDEQLESLNSLFVECLERHAPLRRVRVTRPPAPWMKSANIQTLQKERDHLRHKAHKSNADNGSYPLEASAVSLSDLTSLTDNLPEQSSNGDQFNLKPVTQEIFGDQFNLKPVTQEDVFKCICALRSDCSTGVDNIPARFVKLVAEHLACPLTSIINKCISNAYFPKLWKIARVSPIPKVENPTSNDQLRPISILPVLSKVFEKFVAGQMSEFAERAALLPDRISGFRKGHSTTSVLLGIRDDIRHAMKKGEITLMVLADFGKAFDTICFKSTIEKFYKLGFSKAFLKWLLSYLSGRSQFVQIDEKSSSRKPIHFGIPQGSILGPLILNLYVADLNDVISSHTNCSQYADDTTLYNHCKVADLTTGETSMNKTLTKLSNWSQGSNLALNPASFVTGRYVNSIESILKLGWLPMRERRDWHILKAAHKALYSSDWPLYVSLESYNTVRRIDVDIAERITTTAGDNRVPIPTVLQATSPLNGAMDNFDRNESTLAGTGSTHDTITICQNVPVNEEKSSKGSEISTRLPVSQDRISVRLRSKVKCQELIWMGPMKQRRDRLISTRYIHCDECPVGNVSIASGTNTTETVTTTPEADAHLTTSSITDASGIPSIKSISLDYFLWLVNRLSKRIIEEDIQDYLKGKARQSQSFAYWCRTGSGVRFDQALEQSYNRPAKVSRGIIGFTRKKDAVALWGIIKHKKDEYVHLFKMQDGVDGELFVHHNFNQSSAKKIKELVQDFEECPYKRDCIQSRLEQAVVLY</sequence>
<name>A0A6S7JVG5_PARCT</name>
<dbReference type="InterPro" id="IPR000477">
    <property type="entry name" value="RT_dom"/>
</dbReference>
<comment type="caution">
    <text evidence="1">The sequence shown here is derived from an EMBL/GenBank/DDBJ whole genome shotgun (WGS) entry which is preliminary data.</text>
</comment>
<dbReference type="InterPro" id="IPR036691">
    <property type="entry name" value="Endo/exonu/phosph_ase_sf"/>
</dbReference>
<keyword evidence="2" id="KW-1185">Reference proteome</keyword>
<dbReference type="InterPro" id="IPR043502">
    <property type="entry name" value="DNA/RNA_pol_sf"/>
</dbReference>
<dbReference type="SUPFAM" id="SSF56672">
    <property type="entry name" value="DNA/RNA polymerases"/>
    <property type="match status" value="1"/>
</dbReference>
<dbReference type="Pfam" id="PF00078">
    <property type="entry name" value="RVT_1"/>
    <property type="match status" value="1"/>
</dbReference>
<accession>A0A6S7JVG5</accession>
<evidence type="ECO:0000313" key="1">
    <source>
        <dbReference type="EMBL" id="CAB4036825.1"/>
    </source>
</evidence>
<dbReference type="AlphaFoldDB" id="A0A6S7JVG5"/>